<keyword evidence="2 7" id="KW-0575">Peroxidase</keyword>
<dbReference type="PANTHER" id="PTHR30521">
    <property type="entry name" value="DEFERROCHELATASE/PEROXIDASE"/>
    <property type="match status" value="1"/>
</dbReference>
<dbReference type="PROSITE" id="PS51404">
    <property type="entry name" value="DYP_PEROXIDASE"/>
    <property type="match status" value="1"/>
</dbReference>
<dbReference type="InterPro" id="IPR006314">
    <property type="entry name" value="Dyp_peroxidase"/>
</dbReference>
<comment type="cofactor">
    <cofactor evidence="1">
        <name>heme b</name>
        <dbReference type="ChEBI" id="CHEBI:60344"/>
    </cofactor>
</comment>
<dbReference type="PANTHER" id="PTHR30521:SF0">
    <property type="entry name" value="DYP-TYPE PEROXIDASE FAMILY PROTEIN"/>
    <property type="match status" value="1"/>
</dbReference>
<evidence type="ECO:0000256" key="1">
    <source>
        <dbReference type="ARBA" id="ARBA00001970"/>
    </source>
</evidence>
<dbReference type="InterPro" id="IPR048328">
    <property type="entry name" value="Dyp_perox_C"/>
</dbReference>
<dbReference type="GO" id="GO:0046872">
    <property type="term" value="F:metal ion binding"/>
    <property type="evidence" value="ECO:0007669"/>
    <property type="project" value="UniProtKB-KW"/>
</dbReference>
<evidence type="ECO:0000313" key="8">
    <source>
        <dbReference type="Proteomes" id="UP000518300"/>
    </source>
</evidence>
<protein>
    <submittedName>
        <fullName evidence="7">Dyp-type peroxidase</fullName>
    </submittedName>
</protein>
<reference evidence="7 8" key="1">
    <citation type="submission" date="2020-04" db="EMBL/GenBank/DDBJ databases">
        <title>Draft genome of Pyxidicoccus fallax type strain.</title>
        <authorList>
            <person name="Whitworth D.E."/>
        </authorList>
    </citation>
    <scope>NUCLEOTIDE SEQUENCE [LARGE SCALE GENOMIC DNA]</scope>
    <source>
        <strain evidence="7 8">DSM 14698</strain>
    </source>
</reference>
<evidence type="ECO:0000256" key="5">
    <source>
        <dbReference type="ARBA" id="ARBA00023004"/>
    </source>
</evidence>
<dbReference type="Proteomes" id="UP000518300">
    <property type="component" value="Unassembled WGS sequence"/>
</dbReference>
<dbReference type="Pfam" id="PF20628">
    <property type="entry name" value="Dyp_perox_C"/>
    <property type="match status" value="1"/>
</dbReference>
<dbReference type="NCBIfam" id="TIGR01413">
    <property type="entry name" value="Dyp_perox_fam"/>
    <property type="match status" value="1"/>
</dbReference>
<evidence type="ECO:0000256" key="2">
    <source>
        <dbReference type="ARBA" id="ARBA00022559"/>
    </source>
</evidence>
<dbReference type="RefSeq" id="WP_169343556.1">
    <property type="nucleotide sequence ID" value="NZ_JABBJJ010000015.1"/>
</dbReference>
<organism evidence="7 8">
    <name type="scientific">Pyxidicoccus fallax</name>
    <dbReference type="NCBI Taxonomy" id="394095"/>
    <lineage>
        <taxon>Bacteria</taxon>
        <taxon>Pseudomonadati</taxon>
        <taxon>Myxococcota</taxon>
        <taxon>Myxococcia</taxon>
        <taxon>Myxococcales</taxon>
        <taxon>Cystobacterineae</taxon>
        <taxon>Myxococcaceae</taxon>
        <taxon>Pyxidicoccus</taxon>
    </lineage>
</organism>
<feature type="domain" description="Dyp-type peroxidase C-terminal" evidence="6">
    <location>
        <begin position="128"/>
        <end position="282"/>
    </location>
</feature>
<dbReference type="EMBL" id="JABBJJ010000015">
    <property type="protein sequence ID" value="NMO14258.1"/>
    <property type="molecule type" value="Genomic_DNA"/>
</dbReference>
<proteinExistence type="predicted"/>
<accession>A0A848LFC7</accession>
<dbReference type="SUPFAM" id="SSF54909">
    <property type="entry name" value="Dimeric alpha+beta barrel"/>
    <property type="match status" value="1"/>
</dbReference>
<dbReference type="GO" id="GO:0004601">
    <property type="term" value="F:peroxidase activity"/>
    <property type="evidence" value="ECO:0007669"/>
    <property type="project" value="UniProtKB-KW"/>
</dbReference>
<dbReference type="AlphaFoldDB" id="A0A848LFC7"/>
<evidence type="ECO:0000256" key="4">
    <source>
        <dbReference type="ARBA" id="ARBA00023002"/>
    </source>
</evidence>
<evidence type="ECO:0000259" key="6">
    <source>
        <dbReference type="Pfam" id="PF20628"/>
    </source>
</evidence>
<sequence>MSSSNHQPGILEPHCAVGRTLTFRIAPGTDIVAALRRLRDGFPPELGVVGLGAPTVLALGKRVPGLRVFPAMSGPACSVPSTQQALWFMLRGRDRGAVFDASRSLRKLMGDAFLTVDVMDTFTYHGGRDLTRFEDGTENPKGDDAVEAAIVSEGEGLRGSSFVAVQRWVHDLARFEGFEPRERNHVIGRDAETNEELEDAPPTAHVKRTAQESFEPAAFMVRRSMPWASADREGLEFIAYVAKLEGFEQMLRRMVGEEDGQADGLFRFSFPISGGYYWCPPLANGKLDLRALGL</sequence>
<keyword evidence="5" id="KW-0408">Iron</keyword>
<dbReference type="GO" id="GO:0005829">
    <property type="term" value="C:cytosol"/>
    <property type="evidence" value="ECO:0007669"/>
    <property type="project" value="TreeGrafter"/>
</dbReference>
<name>A0A848LFC7_9BACT</name>
<dbReference type="InterPro" id="IPR011008">
    <property type="entry name" value="Dimeric_a/b-barrel"/>
</dbReference>
<comment type="caution">
    <text evidence="7">The sequence shown here is derived from an EMBL/GenBank/DDBJ whole genome shotgun (WGS) entry which is preliminary data.</text>
</comment>
<evidence type="ECO:0000313" key="7">
    <source>
        <dbReference type="EMBL" id="NMO14258.1"/>
    </source>
</evidence>
<keyword evidence="8" id="KW-1185">Reference proteome</keyword>
<dbReference type="GO" id="GO:0020037">
    <property type="term" value="F:heme binding"/>
    <property type="evidence" value="ECO:0007669"/>
    <property type="project" value="InterPro"/>
</dbReference>
<evidence type="ECO:0000256" key="3">
    <source>
        <dbReference type="ARBA" id="ARBA00022723"/>
    </source>
</evidence>
<keyword evidence="4" id="KW-0560">Oxidoreductase</keyword>
<gene>
    <name evidence="7" type="ORF">HG543_05220</name>
</gene>
<keyword evidence="3" id="KW-0479">Metal-binding</keyword>